<evidence type="ECO:0000313" key="4">
    <source>
        <dbReference type="EMBL" id="SNQ46626.1"/>
    </source>
</evidence>
<dbReference type="GO" id="GO:0004497">
    <property type="term" value="F:monooxygenase activity"/>
    <property type="evidence" value="ECO:0007669"/>
    <property type="project" value="UniProtKB-KW"/>
</dbReference>
<dbReference type="PANTHER" id="PTHR30466:SF11">
    <property type="entry name" value="FLAVIN-DEPENDENT MONOOXYGENASE, REDUCTASE SUBUNIT HSAB"/>
    <property type="match status" value="1"/>
</dbReference>
<keyword evidence="2" id="KW-0560">Oxidoreductase</keyword>
<evidence type="ECO:0000313" key="5">
    <source>
        <dbReference type="Proteomes" id="UP000234331"/>
    </source>
</evidence>
<name>A0A2I2KLV8_9ACTN</name>
<proteinExistence type="inferred from homology"/>
<keyword evidence="5" id="KW-1185">Reference proteome</keyword>
<dbReference type="Proteomes" id="UP000234331">
    <property type="component" value="Unassembled WGS sequence"/>
</dbReference>
<comment type="similarity">
    <text evidence="1">Belongs to the non-flavoprotein flavin reductase family.</text>
</comment>
<protein>
    <submittedName>
        <fullName evidence="4">Monooxygenase</fullName>
    </submittedName>
</protein>
<dbReference type="PANTHER" id="PTHR30466">
    <property type="entry name" value="FLAVIN REDUCTASE"/>
    <property type="match status" value="1"/>
</dbReference>
<evidence type="ECO:0000256" key="1">
    <source>
        <dbReference type="ARBA" id="ARBA00008898"/>
    </source>
</evidence>
<keyword evidence="4" id="KW-0503">Monooxygenase</keyword>
<accession>A0A2I2KLV8</accession>
<dbReference type="AlphaFoldDB" id="A0A2I2KLV8"/>
<organism evidence="4 5">
    <name type="scientific">Frankia canadensis</name>
    <dbReference type="NCBI Taxonomy" id="1836972"/>
    <lineage>
        <taxon>Bacteria</taxon>
        <taxon>Bacillati</taxon>
        <taxon>Actinomycetota</taxon>
        <taxon>Actinomycetes</taxon>
        <taxon>Frankiales</taxon>
        <taxon>Frankiaceae</taxon>
        <taxon>Frankia</taxon>
    </lineage>
</organism>
<sequence>MRASPVDVSEQRFRDVLGHYCTGVTVITALDGNDPVGFSCQSFQSLSLDPPMVSFAPSLTSTTWPRIRRAGIFAANILAEDQGELCRTFAISGGDKFSGVTWTPGHGGAPLLDGSLATVECEITGEAEAGDHTIVLGHVHRLDVRPGRPLLFYQGRFESLSRTE</sequence>
<dbReference type="OrthoDB" id="9792858at2"/>
<feature type="domain" description="Flavin reductase like" evidence="3">
    <location>
        <begin position="17"/>
        <end position="159"/>
    </location>
</feature>
<dbReference type="Pfam" id="PF01613">
    <property type="entry name" value="Flavin_Reduct"/>
    <property type="match status" value="1"/>
</dbReference>
<dbReference type="SMART" id="SM00903">
    <property type="entry name" value="Flavin_Reduct"/>
    <property type="match status" value="1"/>
</dbReference>
<dbReference type="Gene3D" id="2.30.110.10">
    <property type="entry name" value="Electron Transport, Fmn-binding Protein, Chain A"/>
    <property type="match status" value="1"/>
</dbReference>
<evidence type="ECO:0000259" key="3">
    <source>
        <dbReference type="SMART" id="SM00903"/>
    </source>
</evidence>
<dbReference type="RefSeq" id="WP_101830611.1">
    <property type="nucleotide sequence ID" value="NZ_FZMO01000056.1"/>
</dbReference>
<dbReference type="InterPro" id="IPR012349">
    <property type="entry name" value="Split_barrel_FMN-bd"/>
</dbReference>
<dbReference type="EMBL" id="FZMO01000056">
    <property type="protein sequence ID" value="SNQ46626.1"/>
    <property type="molecule type" value="Genomic_DNA"/>
</dbReference>
<reference evidence="4 5" key="1">
    <citation type="submission" date="2017-06" db="EMBL/GenBank/DDBJ databases">
        <authorList>
            <person name="Kim H.J."/>
            <person name="Triplett B.A."/>
        </authorList>
    </citation>
    <scope>NUCLEOTIDE SEQUENCE [LARGE SCALE GENOMIC DNA]</scope>
    <source>
        <strain evidence="4">FRACA_ARgP5</strain>
    </source>
</reference>
<dbReference type="InterPro" id="IPR002563">
    <property type="entry name" value="Flavin_Rdtase-like_dom"/>
</dbReference>
<dbReference type="InterPro" id="IPR050268">
    <property type="entry name" value="NADH-dep_flavin_reductase"/>
</dbReference>
<dbReference type="GO" id="GO:0042602">
    <property type="term" value="F:riboflavin reductase (NADPH) activity"/>
    <property type="evidence" value="ECO:0007669"/>
    <property type="project" value="TreeGrafter"/>
</dbReference>
<dbReference type="SUPFAM" id="SSF50475">
    <property type="entry name" value="FMN-binding split barrel"/>
    <property type="match status" value="1"/>
</dbReference>
<dbReference type="GO" id="GO:0010181">
    <property type="term" value="F:FMN binding"/>
    <property type="evidence" value="ECO:0007669"/>
    <property type="project" value="InterPro"/>
</dbReference>
<gene>
    <name evidence="4" type="ORF">FRACA_1490018</name>
</gene>
<evidence type="ECO:0000256" key="2">
    <source>
        <dbReference type="ARBA" id="ARBA00023002"/>
    </source>
</evidence>